<name>T0R8V4_SAPDV</name>
<dbReference type="InParanoid" id="T0R8V4"/>
<dbReference type="OrthoDB" id="79121at2759"/>
<dbReference type="AlphaFoldDB" id="T0R8V4"/>
<protein>
    <submittedName>
        <fullName evidence="1">Uncharacterized protein</fullName>
    </submittedName>
</protein>
<sequence>MEIFCCFNGCTLAPTPGQAKCSFHKNRGMCSIEACVNQVYARGLCVRHGGRQRCFYHGCTTAARVDGYCSRHAKAVVSDKSTTTALCTESKDAFLALDVLGDLEFLLPVEIETPFRGDELDESILTCLIQEDAWGLVML</sequence>
<dbReference type="EMBL" id="JH767250">
    <property type="protein sequence ID" value="EQC25917.1"/>
    <property type="molecule type" value="Genomic_DNA"/>
</dbReference>
<evidence type="ECO:0000313" key="2">
    <source>
        <dbReference type="Proteomes" id="UP000030762"/>
    </source>
</evidence>
<dbReference type="RefSeq" id="XP_008620639.1">
    <property type="nucleotide sequence ID" value="XM_008622417.1"/>
</dbReference>
<keyword evidence="2" id="KW-1185">Reference proteome</keyword>
<dbReference type="VEuPathDB" id="FungiDB:SDRG_16216"/>
<proteinExistence type="predicted"/>
<reference evidence="1 2" key="1">
    <citation type="submission" date="2012-04" db="EMBL/GenBank/DDBJ databases">
        <title>The Genome Sequence of Saprolegnia declina VS20.</title>
        <authorList>
            <consortium name="The Broad Institute Genome Sequencing Platform"/>
            <person name="Russ C."/>
            <person name="Nusbaum C."/>
            <person name="Tyler B."/>
            <person name="van West P."/>
            <person name="Dieguez-Uribeondo J."/>
            <person name="de Bruijn I."/>
            <person name="Tripathy S."/>
            <person name="Jiang R."/>
            <person name="Young S.K."/>
            <person name="Zeng Q."/>
            <person name="Gargeya S."/>
            <person name="Fitzgerald M."/>
            <person name="Haas B."/>
            <person name="Abouelleil A."/>
            <person name="Alvarado L."/>
            <person name="Arachchi H.M."/>
            <person name="Berlin A."/>
            <person name="Chapman S.B."/>
            <person name="Goldberg J."/>
            <person name="Griggs A."/>
            <person name="Gujja S."/>
            <person name="Hansen M."/>
            <person name="Howarth C."/>
            <person name="Imamovic A."/>
            <person name="Larimer J."/>
            <person name="McCowen C."/>
            <person name="Montmayeur A."/>
            <person name="Murphy C."/>
            <person name="Neiman D."/>
            <person name="Pearson M."/>
            <person name="Priest M."/>
            <person name="Roberts A."/>
            <person name="Saif S."/>
            <person name="Shea T."/>
            <person name="Sisk P."/>
            <person name="Sykes S."/>
            <person name="Wortman J."/>
            <person name="Nusbaum C."/>
            <person name="Birren B."/>
        </authorList>
    </citation>
    <scope>NUCLEOTIDE SEQUENCE [LARGE SCALE GENOMIC DNA]</scope>
    <source>
        <strain evidence="1 2">VS20</strain>
    </source>
</reference>
<dbReference type="Proteomes" id="UP000030762">
    <property type="component" value="Unassembled WGS sequence"/>
</dbReference>
<evidence type="ECO:0000313" key="1">
    <source>
        <dbReference type="EMBL" id="EQC25917.1"/>
    </source>
</evidence>
<accession>T0R8V4</accession>
<dbReference type="GeneID" id="19956943"/>
<gene>
    <name evidence="1" type="ORF">SDRG_16216</name>
</gene>
<organism evidence="1 2">
    <name type="scientific">Saprolegnia diclina (strain VS20)</name>
    <dbReference type="NCBI Taxonomy" id="1156394"/>
    <lineage>
        <taxon>Eukaryota</taxon>
        <taxon>Sar</taxon>
        <taxon>Stramenopiles</taxon>
        <taxon>Oomycota</taxon>
        <taxon>Saprolegniomycetes</taxon>
        <taxon>Saprolegniales</taxon>
        <taxon>Saprolegniaceae</taxon>
        <taxon>Saprolegnia</taxon>
    </lineage>
</organism>